<dbReference type="Proteomes" id="UP001141434">
    <property type="component" value="Unassembled WGS sequence"/>
</dbReference>
<dbReference type="OrthoDB" id="10018191at2759"/>
<evidence type="ECO:0000313" key="11">
    <source>
        <dbReference type="EMBL" id="KAJ5101782.1"/>
    </source>
</evidence>
<evidence type="ECO:0000256" key="1">
    <source>
        <dbReference type="ARBA" id="ARBA00022723"/>
    </source>
</evidence>
<feature type="domain" description="C2H2-type" evidence="10">
    <location>
        <begin position="29"/>
        <end position="56"/>
    </location>
</feature>
<evidence type="ECO:0000259" key="10">
    <source>
        <dbReference type="PROSITE" id="PS50157"/>
    </source>
</evidence>
<feature type="compositionally biased region" description="Basic and acidic residues" evidence="8">
    <location>
        <begin position="133"/>
        <end position="145"/>
    </location>
</feature>
<dbReference type="GeneID" id="81393754"/>
<dbReference type="GO" id="GO:0000981">
    <property type="term" value="F:DNA-binding transcription factor activity, RNA polymerase II-specific"/>
    <property type="evidence" value="ECO:0007669"/>
    <property type="project" value="InterPro"/>
</dbReference>
<dbReference type="EMBL" id="JAPMSZ010000005">
    <property type="protein sequence ID" value="KAJ5101782.1"/>
    <property type="molecule type" value="Genomic_DNA"/>
</dbReference>
<dbReference type="GO" id="GO:0003677">
    <property type="term" value="F:DNA binding"/>
    <property type="evidence" value="ECO:0007669"/>
    <property type="project" value="UniProtKB-KW"/>
</dbReference>
<sequence>MLSEKENAAHDTSIKSGDQEQAPETPGQVQCSVCRSTFRRPEHLKRYLRSHTKEKPFECIQCGRHFSRTDTLHRHEVSHHAPGGEGGKDRSHRITVKTFRACFSCAAARVRCSGGMPCGRCGARSLECQYPTERRSKARAREEGLRSLASAETQETGLQTRRPSQASDTHLKPVRADLSGQFKLSSDIQSSGLDISNPDLHLSHADQALDETTLFFDGYDNGDGHQPFGQGSTPNILKQFSESIPDLDSMTTSNVDLEMAMADNPERSLGLNPTLFDQSMLSITNWLPNDLFAPSDQTQSRYDQSLLSDASMDRSAW</sequence>
<dbReference type="RefSeq" id="XP_056512613.1">
    <property type="nucleotide sequence ID" value="XM_056654586.1"/>
</dbReference>
<dbReference type="PROSITE" id="PS50048">
    <property type="entry name" value="ZN2_CY6_FUNGAL_2"/>
    <property type="match status" value="1"/>
</dbReference>
<dbReference type="InterPro" id="IPR036864">
    <property type="entry name" value="Zn2-C6_fun-type_DNA-bd_sf"/>
</dbReference>
<name>A0A9W9FKU3_9EURO</name>
<evidence type="ECO:0000256" key="6">
    <source>
        <dbReference type="ARBA" id="ARBA00023242"/>
    </source>
</evidence>
<feature type="region of interest" description="Disordered" evidence="8">
    <location>
        <begin position="1"/>
        <end position="28"/>
    </location>
</feature>
<dbReference type="SMART" id="SM00355">
    <property type="entry name" value="ZnF_C2H2"/>
    <property type="match status" value="2"/>
</dbReference>
<keyword evidence="1" id="KW-0479">Metal-binding</keyword>
<dbReference type="Pfam" id="PF00172">
    <property type="entry name" value="Zn_clus"/>
    <property type="match status" value="1"/>
</dbReference>
<dbReference type="FunFam" id="3.30.160.60:FF:001281">
    <property type="entry name" value="C2H2 transcription factor, putative"/>
    <property type="match status" value="1"/>
</dbReference>
<protein>
    <submittedName>
        <fullName evidence="11">Uncharacterized protein</fullName>
    </submittedName>
</protein>
<dbReference type="SUPFAM" id="SSF57701">
    <property type="entry name" value="Zn2/Cys6 DNA-binding domain"/>
    <property type="match status" value="1"/>
</dbReference>
<dbReference type="InterPro" id="IPR001138">
    <property type="entry name" value="Zn2Cys6_DnaBD"/>
</dbReference>
<evidence type="ECO:0000256" key="3">
    <source>
        <dbReference type="ARBA" id="ARBA00023015"/>
    </source>
</evidence>
<feature type="compositionally biased region" description="Basic and acidic residues" evidence="8">
    <location>
        <begin position="1"/>
        <end position="13"/>
    </location>
</feature>
<feature type="domain" description="C2H2-type" evidence="10">
    <location>
        <begin position="57"/>
        <end position="79"/>
    </location>
</feature>
<accession>A0A9W9FKU3</accession>
<dbReference type="FunFam" id="3.30.160.60:FF:001719">
    <property type="entry name" value="C2H2 type zinc finger domain protein"/>
    <property type="match status" value="1"/>
</dbReference>
<dbReference type="Gene3D" id="4.10.240.10">
    <property type="entry name" value="Zn(2)-C6 fungal-type DNA-binding domain"/>
    <property type="match status" value="1"/>
</dbReference>
<feature type="domain" description="Zn(2)-C6 fungal-type" evidence="9">
    <location>
        <begin position="101"/>
        <end position="130"/>
    </location>
</feature>
<keyword evidence="5" id="KW-0804">Transcription</keyword>
<keyword evidence="12" id="KW-1185">Reference proteome</keyword>
<keyword evidence="2" id="KW-0862">Zinc</keyword>
<dbReference type="PANTHER" id="PTHR47660:SF7">
    <property type="entry name" value="TRANSCRIPTION FACTOR WITH C2H2 AND ZN(2)-CYS(6) DNA BINDING DOMAIN (EUROFUNG)"/>
    <property type="match status" value="1"/>
</dbReference>
<dbReference type="PANTHER" id="PTHR47660">
    <property type="entry name" value="TRANSCRIPTION FACTOR WITH C2H2 AND ZN(2)-CYS(6) DNA BINDING DOMAIN (EUROFUNG)-RELATED-RELATED"/>
    <property type="match status" value="1"/>
</dbReference>
<evidence type="ECO:0000256" key="8">
    <source>
        <dbReference type="SAM" id="MobiDB-lite"/>
    </source>
</evidence>
<organism evidence="11 12">
    <name type="scientific">Penicillium alfredii</name>
    <dbReference type="NCBI Taxonomy" id="1506179"/>
    <lineage>
        <taxon>Eukaryota</taxon>
        <taxon>Fungi</taxon>
        <taxon>Dikarya</taxon>
        <taxon>Ascomycota</taxon>
        <taxon>Pezizomycotina</taxon>
        <taxon>Eurotiomycetes</taxon>
        <taxon>Eurotiomycetidae</taxon>
        <taxon>Eurotiales</taxon>
        <taxon>Aspergillaceae</taxon>
        <taxon>Penicillium</taxon>
    </lineage>
</organism>
<evidence type="ECO:0000256" key="5">
    <source>
        <dbReference type="ARBA" id="ARBA00023163"/>
    </source>
</evidence>
<evidence type="ECO:0000256" key="2">
    <source>
        <dbReference type="ARBA" id="ARBA00022833"/>
    </source>
</evidence>
<dbReference type="PROSITE" id="PS50157">
    <property type="entry name" value="ZINC_FINGER_C2H2_2"/>
    <property type="match status" value="2"/>
</dbReference>
<dbReference type="SMART" id="SM00066">
    <property type="entry name" value="GAL4"/>
    <property type="match status" value="1"/>
</dbReference>
<evidence type="ECO:0000256" key="4">
    <source>
        <dbReference type="ARBA" id="ARBA00023125"/>
    </source>
</evidence>
<reference evidence="11" key="2">
    <citation type="journal article" date="2023" name="IMA Fungus">
        <title>Comparative genomic study of the Penicillium genus elucidates a diverse pangenome and 15 lateral gene transfer events.</title>
        <authorList>
            <person name="Petersen C."/>
            <person name="Sorensen T."/>
            <person name="Nielsen M.R."/>
            <person name="Sondergaard T.E."/>
            <person name="Sorensen J.L."/>
            <person name="Fitzpatrick D.A."/>
            <person name="Frisvad J.C."/>
            <person name="Nielsen K.L."/>
        </authorList>
    </citation>
    <scope>NUCLEOTIDE SEQUENCE</scope>
    <source>
        <strain evidence="11">IBT 34128</strain>
    </source>
</reference>
<reference evidence="11" key="1">
    <citation type="submission" date="2022-11" db="EMBL/GenBank/DDBJ databases">
        <authorList>
            <person name="Petersen C."/>
        </authorList>
    </citation>
    <scope>NUCLEOTIDE SEQUENCE</scope>
    <source>
        <strain evidence="11">IBT 34128</strain>
    </source>
</reference>
<dbReference type="AlphaFoldDB" id="A0A9W9FKU3"/>
<dbReference type="InterPro" id="IPR013087">
    <property type="entry name" value="Znf_C2H2_type"/>
</dbReference>
<evidence type="ECO:0000313" key="12">
    <source>
        <dbReference type="Proteomes" id="UP001141434"/>
    </source>
</evidence>
<evidence type="ECO:0000259" key="9">
    <source>
        <dbReference type="PROSITE" id="PS50048"/>
    </source>
</evidence>
<keyword evidence="4" id="KW-0238">DNA-binding</keyword>
<comment type="caution">
    <text evidence="11">The sequence shown here is derived from an EMBL/GenBank/DDBJ whole genome shotgun (WGS) entry which is preliminary data.</text>
</comment>
<feature type="compositionally biased region" description="Polar residues" evidence="8">
    <location>
        <begin position="150"/>
        <end position="168"/>
    </location>
</feature>
<dbReference type="PROSITE" id="PS00463">
    <property type="entry name" value="ZN2_CY6_FUNGAL_1"/>
    <property type="match status" value="1"/>
</dbReference>
<dbReference type="Gene3D" id="3.30.160.60">
    <property type="entry name" value="Classic Zinc Finger"/>
    <property type="match status" value="2"/>
</dbReference>
<keyword evidence="6" id="KW-0539">Nucleus</keyword>
<dbReference type="GO" id="GO:0008270">
    <property type="term" value="F:zinc ion binding"/>
    <property type="evidence" value="ECO:0007669"/>
    <property type="project" value="UniProtKB-KW"/>
</dbReference>
<dbReference type="CDD" id="cd00067">
    <property type="entry name" value="GAL4"/>
    <property type="match status" value="1"/>
</dbReference>
<feature type="region of interest" description="Disordered" evidence="8">
    <location>
        <begin position="133"/>
        <end position="171"/>
    </location>
</feature>
<proteinExistence type="predicted"/>
<dbReference type="SUPFAM" id="SSF57667">
    <property type="entry name" value="beta-beta-alpha zinc fingers"/>
    <property type="match status" value="1"/>
</dbReference>
<keyword evidence="7" id="KW-0863">Zinc-finger</keyword>
<gene>
    <name evidence="11" type="ORF">NUU61_004004</name>
</gene>
<evidence type="ECO:0000256" key="7">
    <source>
        <dbReference type="PROSITE-ProRule" id="PRU00042"/>
    </source>
</evidence>
<keyword evidence="3" id="KW-0805">Transcription regulation</keyword>
<dbReference type="InterPro" id="IPR036236">
    <property type="entry name" value="Znf_C2H2_sf"/>
</dbReference>